<dbReference type="EMBL" id="LS974617">
    <property type="protein sequence ID" value="CAG7890960.1"/>
    <property type="molecule type" value="Genomic_DNA"/>
</dbReference>
<dbReference type="Proteomes" id="UP000694005">
    <property type="component" value="Chromosome A01"/>
</dbReference>
<protein>
    <submittedName>
        <fullName evidence="3">Uncharacterized protein</fullName>
    </submittedName>
</protein>
<keyword evidence="2" id="KW-0812">Transmembrane</keyword>
<feature type="transmembrane region" description="Helical" evidence="2">
    <location>
        <begin position="40"/>
        <end position="60"/>
    </location>
</feature>
<sequence>MPPPNMRSILAQVHKKSLSMQSCRNFSSPASKEPKKRSDVASVVARTLGCATGLIVGTYVDRERFVYIPLNQLVIFIYTFLVLVACIKGYRLTLEGRL</sequence>
<reference evidence="3 4" key="1">
    <citation type="submission" date="2021-07" db="EMBL/GenBank/DDBJ databases">
        <authorList>
            <consortium name="Genoscope - CEA"/>
            <person name="William W."/>
        </authorList>
    </citation>
    <scope>NUCLEOTIDE SEQUENCE [LARGE SCALE GENOMIC DNA]</scope>
</reference>
<feature type="transmembrane region" description="Helical" evidence="2">
    <location>
        <begin position="66"/>
        <end position="87"/>
    </location>
</feature>
<name>A0A8D9H1N2_BRACM</name>
<feature type="region of interest" description="Disordered" evidence="1">
    <location>
        <begin position="15"/>
        <end position="36"/>
    </location>
</feature>
<evidence type="ECO:0000256" key="2">
    <source>
        <dbReference type="SAM" id="Phobius"/>
    </source>
</evidence>
<dbReference type="AlphaFoldDB" id="A0A8D9H1N2"/>
<keyword evidence="2" id="KW-1133">Transmembrane helix</keyword>
<evidence type="ECO:0000313" key="4">
    <source>
        <dbReference type="Proteomes" id="UP000694005"/>
    </source>
</evidence>
<gene>
    <name evidence="3" type="ORF">BRAPAZ1V2_A01P50360.2</name>
</gene>
<proteinExistence type="predicted"/>
<accession>A0A8D9H1N2</accession>
<dbReference type="Gramene" id="A01p50360.2_BraZ1">
    <property type="protein sequence ID" value="A01p50360.2_BraZ1.CDS"/>
    <property type="gene ID" value="A01g50360.2_BraZ1"/>
</dbReference>
<evidence type="ECO:0000256" key="1">
    <source>
        <dbReference type="SAM" id="MobiDB-lite"/>
    </source>
</evidence>
<evidence type="ECO:0000313" key="3">
    <source>
        <dbReference type="EMBL" id="CAG7890960.1"/>
    </source>
</evidence>
<feature type="compositionally biased region" description="Polar residues" evidence="1">
    <location>
        <begin position="18"/>
        <end position="30"/>
    </location>
</feature>
<keyword evidence="2" id="KW-0472">Membrane</keyword>
<organism evidence="3 4">
    <name type="scientific">Brassica campestris</name>
    <name type="common">Field mustard</name>
    <dbReference type="NCBI Taxonomy" id="3711"/>
    <lineage>
        <taxon>Eukaryota</taxon>
        <taxon>Viridiplantae</taxon>
        <taxon>Streptophyta</taxon>
        <taxon>Embryophyta</taxon>
        <taxon>Tracheophyta</taxon>
        <taxon>Spermatophyta</taxon>
        <taxon>Magnoliopsida</taxon>
        <taxon>eudicotyledons</taxon>
        <taxon>Gunneridae</taxon>
        <taxon>Pentapetalae</taxon>
        <taxon>rosids</taxon>
        <taxon>malvids</taxon>
        <taxon>Brassicales</taxon>
        <taxon>Brassicaceae</taxon>
        <taxon>Brassiceae</taxon>
        <taxon>Brassica</taxon>
    </lineage>
</organism>